<evidence type="ECO:0000256" key="1">
    <source>
        <dbReference type="SAM" id="SignalP"/>
    </source>
</evidence>
<gene>
    <name evidence="2" type="ORF">KWG56_16395</name>
</gene>
<reference evidence="2 3" key="1">
    <citation type="submission" date="2021-07" db="EMBL/GenBank/DDBJ databases">
        <title>Isolation and characterization of bacteria from a gold mining with a capacity of golden bioaccumulation.</title>
        <authorList>
            <person name="Yang X.J."/>
        </authorList>
    </citation>
    <scope>NUCLEOTIDE SEQUENCE [LARGE SCALE GENOMIC DNA]</scope>
    <source>
        <strain evidence="2 3">Au29</strain>
    </source>
</reference>
<keyword evidence="1" id="KW-0732">Signal</keyword>
<evidence type="ECO:0000313" key="3">
    <source>
        <dbReference type="Proteomes" id="UP000824334"/>
    </source>
</evidence>
<dbReference type="Proteomes" id="UP000824334">
    <property type="component" value="Chromosome"/>
</dbReference>
<dbReference type="EMBL" id="CP080034">
    <property type="protein sequence ID" value="QYC10118.1"/>
    <property type="molecule type" value="Genomic_DNA"/>
</dbReference>
<accession>A0ABX8TFY6</accession>
<keyword evidence="3" id="KW-1185">Reference proteome</keyword>
<dbReference type="Pfam" id="PF09476">
    <property type="entry name" value="Pilus_CpaD"/>
    <property type="match status" value="1"/>
</dbReference>
<dbReference type="PROSITE" id="PS51257">
    <property type="entry name" value="PROKAR_LIPOPROTEIN"/>
    <property type="match status" value="1"/>
</dbReference>
<dbReference type="InterPro" id="IPR019027">
    <property type="entry name" value="Pilus_biogenesis_CpaD-related"/>
</dbReference>
<proteinExistence type="predicted"/>
<organism evidence="2 3">
    <name type="scientific">Brevundimonas nasdae</name>
    <dbReference type="NCBI Taxonomy" id="172043"/>
    <lineage>
        <taxon>Bacteria</taxon>
        <taxon>Pseudomonadati</taxon>
        <taxon>Pseudomonadota</taxon>
        <taxon>Alphaproteobacteria</taxon>
        <taxon>Caulobacterales</taxon>
        <taxon>Caulobacteraceae</taxon>
        <taxon>Brevundimonas</taxon>
    </lineage>
</organism>
<sequence length="224" mass="23386">MRRAMKHTAIALVFAATALGACATSAPTQPAALNSLSNYVLEVEPGLDRVALAVHDNGLSANQQAALSGLVQRFAAEQAEVIRIEGPSGGDPVSAQIAWSVRDALTGMGVPSERVVVMAYNAPHPRAPVLAGFETLRAHIPNCATAPTQLGGSWTNRTSPDFGCSVTANLAAQIANPRDIVQPRGMTGADQGRRSKVFEMYRAGTATSAAQEELVNGRISKAVD</sequence>
<name>A0ABX8TFY6_9CAUL</name>
<feature type="chain" id="PRO_5047546291" evidence="1">
    <location>
        <begin position="24"/>
        <end position="224"/>
    </location>
</feature>
<protein>
    <submittedName>
        <fullName evidence="2">CpaD family pilus assembly protein</fullName>
    </submittedName>
</protein>
<feature type="signal peptide" evidence="1">
    <location>
        <begin position="1"/>
        <end position="23"/>
    </location>
</feature>
<dbReference type="NCBIfam" id="TIGR02522">
    <property type="entry name" value="pilus_cpaD"/>
    <property type="match status" value="1"/>
</dbReference>
<dbReference type="InterPro" id="IPR013361">
    <property type="entry name" value="Pilus_CpaD"/>
</dbReference>
<evidence type="ECO:0000313" key="2">
    <source>
        <dbReference type="EMBL" id="QYC10118.1"/>
    </source>
</evidence>